<protein>
    <submittedName>
        <fullName evidence="2">Uncharacterized protein</fullName>
    </submittedName>
</protein>
<organism evidence="2 3">
    <name type="scientific">Gomphillus americanus</name>
    <dbReference type="NCBI Taxonomy" id="1940652"/>
    <lineage>
        <taxon>Eukaryota</taxon>
        <taxon>Fungi</taxon>
        <taxon>Dikarya</taxon>
        <taxon>Ascomycota</taxon>
        <taxon>Pezizomycotina</taxon>
        <taxon>Lecanoromycetes</taxon>
        <taxon>OSLEUM clade</taxon>
        <taxon>Ostropomycetidae</taxon>
        <taxon>Ostropales</taxon>
        <taxon>Graphidaceae</taxon>
        <taxon>Gomphilloideae</taxon>
        <taxon>Gomphillus</taxon>
    </lineage>
</organism>
<reference evidence="2" key="1">
    <citation type="submission" date="2021-03" db="EMBL/GenBank/DDBJ databases">
        <authorList>
            <person name="Tagirdzhanova G."/>
        </authorList>
    </citation>
    <scope>NUCLEOTIDE SEQUENCE</scope>
</reference>
<evidence type="ECO:0000256" key="1">
    <source>
        <dbReference type="SAM" id="MobiDB-lite"/>
    </source>
</evidence>
<proteinExistence type="predicted"/>
<evidence type="ECO:0000313" key="2">
    <source>
        <dbReference type="EMBL" id="CAF9916279.1"/>
    </source>
</evidence>
<dbReference type="OrthoDB" id="5408296at2759"/>
<feature type="compositionally biased region" description="Polar residues" evidence="1">
    <location>
        <begin position="356"/>
        <end position="372"/>
    </location>
</feature>
<feature type="compositionally biased region" description="Basic and acidic residues" evidence="1">
    <location>
        <begin position="223"/>
        <end position="232"/>
    </location>
</feature>
<feature type="compositionally biased region" description="Basic and acidic residues" evidence="1">
    <location>
        <begin position="426"/>
        <end position="438"/>
    </location>
</feature>
<dbReference type="EMBL" id="CAJPDQ010000011">
    <property type="protein sequence ID" value="CAF9916279.1"/>
    <property type="molecule type" value="Genomic_DNA"/>
</dbReference>
<keyword evidence="3" id="KW-1185">Reference proteome</keyword>
<feature type="compositionally biased region" description="Low complexity" evidence="1">
    <location>
        <begin position="411"/>
        <end position="425"/>
    </location>
</feature>
<feature type="compositionally biased region" description="Polar residues" evidence="1">
    <location>
        <begin position="311"/>
        <end position="324"/>
    </location>
</feature>
<feature type="compositionally biased region" description="Low complexity" evidence="1">
    <location>
        <begin position="284"/>
        <end position="305"/>
    </location>
</feature>
<dbReference type="Proteomes" id="UP000664169">
    <property type="component" value="Unassembled WGS sequence"/>
</dbReference>
<sequence length="449" mass="49268">MAEDGEERLATLFADVHYWFAQPSARPASHRFDKESYVYLYRNESTSRGRLEVANHAGTPEQDAFTGYLDNAKVSQSHRHPCLVTIVVDGYKSEHQASTQSTEWRLPSTDPRDEGKYLFRLHTLDIYFWVKEDATLFVQHCQHTLQPQQVELDYPVTEPHTNLTSPVVQKLENMAVSDPAYNNAGHSIGKNTSSAQLSSPAPDQNNASRSTPLAYNPAAPAAPEKRAHREKTPPPPEEPGVGLAHAASEDHMHQSNFLPGDGPSNTEHHQAYAGNPYIPHNYTPSPSQSVLSSPPSKSTAATPHSYMPASKESNAVPSGQSAMDSPTVQILGQSYLTSPTVPLQHLHPQYPDYLAQRQSTSPAQDSHTSQPYSPADHHYRPGNYYPTSTGDTNIHSQVYIPTEGEGHGKTPKPGSAGPGAASPGKWEQKAEKAEKGLNRLLRKVEKKIG</sequence>
<feature type="region of interest" description="Disordered" evidence="1">
    <location>
        <begin position="355"/>
        <end position="438"/>
    </location>
</feature>
<gene>
    <name evidence="2" type="ORF">GOMPHAMPRED_000946</name>
</gene>
<feature type="region of interest" description="Disordered" evidence="1">
    <location>
        <begin position="179"/>
        <end position="324"/>
    </location>
</feature>
<feature type="compositionally biased region" description="Polar residues" evidence="1">
    <location>
        <begin position="385"/>
        <end position="396"/>
    </location>
</feature>
<name>A0A8H3F1C2_9LECA</name>
<comment type="caution">
    <text evidence="2">The sequence shown here is derived from an EMBL/GenBank/DDBJ whole genome shotgun (WGS) entry which is preliminary data.</text>
</comment>
<feature type="compositionally biased region" description="Polar residues" evidence="1">
    <location>
        <begin position="189"/>
        <end position="213"/>
    </location>
</feature>
<dbReference type="AlphaFoldDB" id="A0A8H3F1C2"/>
<accession>A0A8H3F1C2</accession>
<evidence type="ECO:0000313" key="3">
    <source>
        <dbReference type="Proteomes" id="UP000664169"/>
    </source>
</evidence>